<feature type="region of interest" description="Disordered" evidence="1">
    <location>
        <begin position="1"/>
        <end position="21"/>
    </location>
</feature>
<feature type="region of interest" description="Disordered" evidence="1">
    <location>
        <begin position="439"/>
        <end position="475"/>
    </location>
</feature>
<evidence type="ECO:0000313" key="2">
    <source>
        <dbReference type="EMBL" id="EFC50788.1"/>
    </source>
</evidence>
<evidence type="ECO:0000313" key="3">
    <source>
        <dbReference type="Proteomes" id="UP000006671"/>
    </source>
</evidence>
<sequence length="501" mass="58524">MSDDEFVQKLSTMEENSDQVDVGDHEFELAVNQLVKLLGDTDLNNSKALEISNSRISHNLSKIGLQNMNSSVVDFKSYLESHSKNKEDSPKKDAVLGPVWESVAPSIKSRMQRSISAFREHLNQTEDPNETIYILNKINSEINEEKPKKEVGQEKWDELAQRLNRPYEKKAKKIEKIVNEREEDYCKNNTFQPVINERSRQLISPGSTLDDRVSTFVVEKMKHIEKKKQEFSKIEENELKFKPEITKKSQKMNRDVTVLLNWREEKKERLKSLKDQVKQKEVDGCTFRPNLSSRSRKIAEQTKKTPSTFQTSNDVFERNYEWEFIKNHKKRKYIESYIKQEKAQHNPNITSKASNLKRSEPFGDRLYKQGLEGLEKKEKFRETFLHNFYQKRGQGIIHKDDDSYFGDDDNISAGTSDSNFSLTDDQIFAIIKQYELDTDIPNTSWSPKKEVEPSPSKSPERENESDGPHISDPKERFARTLETLRLFHKYKNQKDPNDGDL</sequence>
<organism evidence="3">
    <name type="scientific">Naegleria gruberi</name>
    <name type="common">Amoeba</name>
    <dbReference type="NCBI Taxonomy" id="5762"/>
    <lineage>
        <taxon>Eukaryota</taxon>
        <taxon>Discoba</taxon>
        <taxon>Heterolobosea</taxon>
        <taxon>Tetramitia</taxon>
        <taxon>Eutetramitia</taxon>
        <taxon>Vahlkampfiidae</taxon>
        <taxon>Naegleria</taxon>
    </lineage>
</organism>
<dbReference type="PANTHER" id="PTHR37028:SF4">
    <property type="entry name" value="ALMS MOTIF DOMAIN-CONTAINING PROTEIN"/>
    <property type="match status" value="1"/>
</dbReference>
<accession>D2UYG3</accession>
<protein>
    <submittedName>
        <fullName evidence="2">Predicted protein</fullName>
    </submittedName>
</protein>
<dbReference type="VEuPathDB" id="AmoebaDB:NAEGRDRAFT_45170"/>
<dbReference type="GeneID" id="8863828"/>
<dbReference type="PANTHER" id="PTHR37028">
    <property type="entry name" value="UNNAMED PRODUCT-RELATED"/>
    <property type="match status" value="1"/>
</dbReference>
<feature type="compositionally biased region" description="Basic and acidic residues" evidence="1">
    <location>
        <begin position="447"/>
        <end position="475"/>
    </location>
</feature>
<gene>
    <name evidence="2" type="ORF">NAEGRDRAFT_45170</name>
</gene>
<dbReference type="EMBL" id="GG738845">
    <property type="protein sequence ID" value="EFC50788.1"/>
    <property type="molecule type" value="Genomic_DNA"/>
</dbReference>
<keyword evidence="3" id="KW-1185">Reference proteome</keyword>
<dbReference type="KEGG" id="ngr:NAEGRDRAFT_45170"/>
<dbReference type="RefSeq" id="XP_002683532.1">
    <property type="nucleotide sequence ID" value="XM_002683486.1"/>
</dbReference>
<dbReference type="OrthoDB" id="10339261at2759"/>
<dbReference type="Proteomes" id="UP000006671">
    <property type="component" value="Unassembled WGS sequence"/>
</dbReference>
<evidence type="ECO:0000256" key="1">
    <source>
        <dbReference type="SAM" id="MobiDB-lite"/>
    </source>
</evidence>
<dbReference type="InParanoid" id="D2UYG3"/>
<dbReference type="AlphaFoldDB" id="D2UYG3"/>
<name>D2UYG3_NAEGR</name>
<dbReference type="OMA" id="ERNYEWE"/>
<reference evidence="2 3" key="1">
    <citation type="journal article" date="2010" name="Cell">
        <title>The genome of Naegleria gruberi illuminates early eukaryotic versatility.</title>
        <authorList>
            <person name="Fritz-Laylin L.K."/>
            <person name="Prochnik S.E."/>
            <person name="Ginger M.L."/>
            <person name="Dacks J.B."/>
            <person name="Carpenter M.L."/>
            <person name="Field M.C."/>
            <person name="Kuo A."/>
            <person name="Paredez A."/>
            <person name="Chapman J."/>
            <person name="Pham J."/>
            <person name="Shu S."/>
            <person name="Neupane R."/>
            <person name="Cipriano M."/>
            <person name="Mancuso J."/>
            <person name="Tu H."/>
            <person name="Salamov A."/>
            <person name="Lindquist E."/>
            <person name="Shapiro H."/>
            <person name="Lucas S."/>
            <person name="Grigoriev I.V."/>
            <person name="Cande W.Z."/>
            <person name="Fulton C."/>
            <person name="Rokhsar D.S."/>
            <person name="Dawson S.C."/>
        </authorList>
    </citation>
    <scope>NUCLEOTIDE SEQUENCE [LARGE SCALE GENOMIC DNA]</scope>
    <source>
        <strain evidence="2 3">NEG-M</strain>
    </source>
</reference>
<proteinExistence type="predicted"/>